<evidence type="ECO:0000313" key="3">
    <source>
        <dbReference type="EMBL" id="CRK89022.1"/>
    </source>
</evidence>
<keyword evidence="4" id="KW-1185">Reference proteome</keyword>
<feature type="signal peptide" evidence="2">
    <location>
        <begin position="1"/>
        <end position="19"/>
    </location>
</feature>
<dbReference type="Proteomes" id="UP000183832">
    <property type="component" value="Unassembled WGS sequence"/>
</dbReference>
<evidence type="ECO:0000256" key="2">
    <source>
        <dbReference type="SAM" id="SignalP"/>
    </source>
</evidence>
<evidence type="ECO:0000313" key="4">
    <source>
        <dbReference type="Proteomes" id="UP000183832"/>
    </source>
</evidence>
<accession>A0A1J1HRC2</accession>
<dbReference type="EMBL" id="CVRI01000010">
    <property type="protein sequence ID" value="CRK89022.1"/>
    <property type="molecule type" value="Genomic_DNA"/>
</dbReference>
<evidence type="ECO:0000256" key="1">
    <source>
        <dbReference type="SAM" id="Coils"/>
    </source>
</evidence>
<feature type="chain" id="PRO_5012859639" evidence="2">
    <location>
        <begin position="20"/>
        <end position="316"/>
    </location>
</feature>
<keyword evidence="2" id="KW-0732">Signal</keyword>
<sequence length="316" mass="37004">MKVVLILTIFVAYLGYTESSETKCFPVVTGNCRQVIRAYRDTINGFIQNFRQIFQKIKRVARRSGRLTNCTERKFNRCRNLEARADRREARMENRKNRLQALLNRENKPRNYEQRVTRIINRVQTLIGRIRNIEDRRQRHNCDAPCVDRLVEIRALVQEIYDALMYWVGEVQRFMDFKPENLRCYERFIRRLFNIFKQAVENYAEASASLRATFTWTNILPEEAADRWSHDDEDTAAQGDLNGVAVLLQNFSGYMSGDLDTVLSELYSYSADEGSWNEGFAEEKQFFEEVLAMDDLDDALKAEVQDILNEIGEGEA</sequence>
<feature type="coiled-coil region" evidence="1">
    <location>
        <begin position="78"/>
        <end position="105"/>
    </location>
</feature>
<protein>
    <submittedName>
        <fullName evidence="3">CLUMA_CG002484, isoform A</fullName>
    </submittedName>
</protein>
<gene>
    <name evidence="3" type="ORF">CLUMA_CG002484</name>
</gene>
<name>A0A1J1HRC2_9DIPT</name>
<reference evidence="3 4" key="1">
    <citation type="submission" date="2015-04" db="EMBL/GenBank/DDBJ databases">
        <authorList>
            <person name="Syromyatnikov M.Y."/>
            <person name="Popov V.N."/>
        </authorList>
    </citation>
    <scope>NUCLEOTIDE SEQUENCE [LARGE SCALE GENOMIC DNA]</scope>
</reference>
<dbReference type="AlphaFoldDB" id="A0A1J1HRC2"/>
<keyword evidence="1" id="KW-0175">Coiled coil</keyword>
<organism evidence="3 4">
    <name type="scientific">Clunio marinus</name>
    <dbReference type="NCBI Taxonomy" id="568069"/>
    <lineage>
        <taxon>Eukaryota</taxon>
        <taxon>Metazoa</taxon>
        <taxon>Ecdysozoa</taxon>
        <taxon>Arthropoda</taxon>
        <taxon>Hexapoda</taxon>
        <taxon>Insecta</taxon>
        <taxon>Pterygota</taxon>
        <taxon>Neoptera</taxon>
        <taxon>Endopterygota</taxon>
        <taxon>Diptera</taxon>
        <taxon>Nematocera</taxon>
        <taxon>Chironomoidea</taxon>
        <taxon>Chironomidae</taxon>
        <taxon>Clunio</taxon>
    </lineage>
</organism>
<proteinExistence type="predicted"/>